<dbReference type="AlphaFoldDB" id="A0AAD8PYV5"/>
<reference evidence="2" key="1">
    <citation type="submission" date="2021-06" db="EMBL/GenBank/DDBJ databases">
        <title>Comparative genomics, transcriptomics and evolutionary studies reveal genomic signatures of adaptation to plant cell wall in hemibiotrophic fungi.</title>
        <authorList>
            <consortium name="DOE Joint Genome Institute"/>
            <person name="Baroncelli R."/>
            <person name="Diaz J.F."/>
            <person name="Benocci T."/>
            <person name="Peng M."/>
            <person name="Battaglia E."/>
            <person name="Haridas S."/>
            <person name="Andreopoulos W."/>
            <person name="Labutti K."/>
            <person name="Pangilinan J."/>
            <person name="Floch G.L."/>
            <person name="Makela M.R."/>
            <person name="Henrissat B."/>
            <person name="Grigoriev I.V."/>
            <person name="Crouch J.A."/>
            <person name="De Vries R.P."/>
            <person name="Sukno S.A."/>
            <person name="Thon M.R."/>
        </authorList>
    </citation>
    <scope>NUCLEOTIDE SEQUENCE</scope>
    <source>
        <strain evidence="2">CBS 125086</strain>
    </source>
</reference>
<dbReference type="PANTHER" id="PTHR47934:SF28">
    <property type="entry name" value="OS04G0488500 PROTEIN"/>
    <property type="match status" value="1"/>
</dbReference>
<feature type="repeat" description="PPR" evidence="1">
    <location>
        <begin position="286"/>
        <end position="320"/>
    </location>
</feature>
<dbReference type="Proteomes" id="UP001230504">
    <property type="component" value="Unassembled WGS sequence"/>
</dbReference>
<dbReference type="NCBIfam" id="TIGR00756">
    <property type="entry name" value="PPR"/>
    <property type="match status" value="1"/>
</dbReference>
<dbReference type="GeneID" id="85445456"/>
<comment type="caution">
    <text evidence="2">The sequence shown here is derived from an EMBL/GenBank/DDBJ whole genome shotgun (WGS) entry which is preliminary data.</text>
</comment>
<dbReference type="InterPro" id="IPR051114">
    <property type="entry name" value="Mito_RNA_Proc_CCM1"/>
</dbReference>
<dbReference type="GO" id="GO:0006396">
    <property type="term" value="P:RNA processing"/>
    <property type="evidence" value="ECO:0007669"/>
    <property type="project" value="TreeGrafter"/>
</dbReference>
<keyword evidence="3" id="KW-1185">Reference proteome</keyword>
<dbReference type="EMBL" id="JAHLJV010000037">
    <property type="protein sequence ID" value="KAK1589662.1"/>
    <property type="molecule type" value="Genomic_DNA"/>
</dbReference>
<dbReference type="GO" id="GO:0007005">
    <property type="term" value="P:mitochondrion organization"/>
    <property type="evidence" value="ECO:0007669"/>
    <property type="project" value="TreeGrafter"/>
</dbReference>
<evidence type="ECO:0000313" key="3">
    <source>
        <dbReference type="Proteomes" id="UP001230504"/>
    </source>
</evidence>
<dbReference type="Gene3D" id="1.25.40.10">
    <property type="entry name" value="Tetratricopeptide repeat domain"/>
    <property type="match status" value="2"/>
</dbReference>
<evidence type="ECO:0000256" key="1">
    <source>
        <dbReference type="PROSITE-ProRule" id="PRU00708"/>
    </source>
</evidence>
<dbReference type="InterPro" id="IPR011990">
    <property type="entry name" value="TPR-like_helical_dom_sf"/>
</dbReference>
<feature type="repeat" description="PPR" evidence="1">
    <location>
        <begin position="566"/>
        <end position="600"/>
    </location>
</feature>
<dbReference type="RefSeq" id="XP_060413203.1">
    <property type="nucleotide sequence ID" value="XM_060561216.1"/>
</dbReference>
<sequence length="683" mass="76969">MAAVRPFFFAAKTSKETIPWGDELPRENKRRRWDEPELKRFENWKNDILRLYVHMALGHSLETPERLDWVMDRQSIEHTIENWASWPIQKRTEPESWHTLMFSALWSCPDRALSVLEVTTEDFIPPGYALQDAIHFLAKWQYQELADEKLASHAEALCKFLITIINKTPQNHVRLRQNTIYNLTKTTSIETVEALYHCLKGYGHDLHRHTLFCMAKRLASTQQSKKLALQMCIVAVEEGGADLSSSQWISLCTVILALDPGQIKASDEFSAADAFSTLMEHGFVPNMISYTALIRSLCLTGQHEKAWEVFQVMKQHDIKPDTILWATLLDGAKRALSASTIETIVAGAAEHNAIDVDFINDLLFSLFHFSDAEARENKKASPRSIPAFRPMLHFYSKIFHLAPLQSLIPVNLSHYLNSSRGLEMPSDWQLARQLFPALDAAVSAVPHKLSPTGPTLGIMFRAYVKSLSQPINLISLYAYFRQLMSEGDPVATGFVREKGTFVYDVIIKALCESPGMLRAALDIIGDMLKHTLETRSKPFSASKDPTVEAAAAAPLSPSLPLHPPPSIFTWSILLHGLMSHKEQASAERILAMMRQHGVQPNLVTWNTLVGGHAKWQDVGRTVHSLQRLESAGYEADDCTLKAFAKLVNREAALRMMEESIDKKKRNEAITTRLLLDADTGLQL</sequence>
<accession>A0AAD8PYV5</accession>
<evidence type="ECO:0000313" key="2">
    <source>
        <dbReference type="EMBL" id="KAK1589662.1"/>
    </source>
</evidence>
<dbReference type="InterPro" id="IPR002885">
    <property type="entry name" value="PPR_rpt"/>
</dbReference>
<gene>
    <name evidence="2" type="ORF">LY79DRAFT_590951</name>
</gene>
<proteinExistence type="predicted"/>
<dbReference type="PANTHER" id="PTHR47934">
    <property type="entry name" value="PENTATRICOPEPTIDE REPEAT-CONTAINING PROTEIN PET309, MITOCHONDRIAL"/>
    <property type="match status" value="1"/>
</dbReference>
<dbReference type="GO" id="GO:0003729">
    <property type="term" value="F:mRNA binding"/>
    <property type="evidence" value="ECO:0007669"/>
    <property type="project" value="TreeGrafter"/>
</dbReference>
<organism evidence="2 3">
    <name type="scientific">Colletotrichum navitas</name>
    <dbReference type="NCBI Taxonomy" id="681940"/>
    <lineage>
        <taxon>Eukaryota</taxon>
        <taxon>Fungi</taxon>
        <taxon>Dikarya</taxon>
        <taxon>Ascomycota</taxon>
        <taxon>Pezizomycotina</taxon>
        <taxon>Sordariomycetes</taxon>
        <taxon>Hypocreomycetidae</taxon>
        <taxon>Glomerellales</taxon>
        <taxon>Glomerellaceae</taxon>
        <taxon>Colletotrichum</taxon>
        <taxon>Colletotrichum graminicola species complex</taxon>
    </lineage>
</organism>
<dbReference type="PROSITE" id="PS51375">
    <property type="entry name" value="PPR"/>
    <property type="match status" value="2"/>
</dbReference>
<dbReference type="GO" id="GO:0005739">
    <property type="term" value="C:mitochondrion"/>
    <property type="evidence" value="ECO:0007669"/>
    <property type="project" value="TreeGrafter"/>
</dbReference>
<protein>
    <submittedName>
        <fullName evidence="2">Pentatricopeptide repeat domain-containing protein</fullName>
    </submittedName>
</protein>
<name>A0AAD8PYV5_9PEZI</name>
<dbReference type="Pfam" id="PF13041">
    <property type="entry name" value="PPR_2"/>
    <property type="match status" value="2"/>
</dbReference>